<dbReference type="Pfam" id="PF01068">
    <property type="entry name" value="DNA_ligase_A_M"/>
    <property type="match status" value="1"/>
</dbReference>
<dbReference type="GO" id="GO:0006281">
    <property type="term" value="P:DNA repair"/>
    <property type="evidence" value="ECO:0007669"/>
    <property type="project" value="InterPro"/>
</dbReference>
<dbReference type="InterPro" id="IPR012340">
    <property type="entry name" value="NA-bd_OB-fold"/>
</dbReference>
<evidence type="ECO:0000256" key="4">
    <source>
        <dbReference type="ARBA" id="ARBA00034003"/>
    </source>
</evidence>
<dbReference type="Gene3D" id="3.30.1490.70">
    <property type="match status" value="1"/>
</dbReference>
<accession>B4RI11</accession>
<keyword evidence="3 7" id="KW-0436">Ligase</keyword>
<evidence type="ECO:0000256" key="1">
    <source>
        <dbReference type="ARBA" id="ARBA00007572"/>
    </source>
</evidence>
<evidence type="ECO:0000313" key="7">
    <source>
        <dbReference type="EMBL" id="ACG79986.1"/>
    </source>
</evidence>
<evidence type="ECO:0000256" key="5">
    <source>
        <dbReference type="SAM" id="MobiDB-lite"/>
    </source>
</evidence>
<dbReference type="PROSITE" id="PS50160">
    <property type="entry name" value="DNA_LIGASE_A3"/>
    <property type="match status" value="1"/>
</dbReference>
<evidence type="ECO:0000256" key="3">
    <source>
        <dbReference type="ARBA" id="ARBA00022598"/>
    </source>
</evidence>
<dbReference type="InterPro" id="IPR014146">
    <property type="entry name" value="LigD_ligase_dom"/>
</dbReference>
<keyword evidence="7" id="KW-0614">Plasmid</keyword>
<protein>
    <recommendedName>
        <fullName evidence="2">DNA ligase (ATP)</fullName>
        <ecNumber evidence="2">6.5.1.1</ecNumber>
    </recommendedName>
</protein>
<dbReference type="Pfam" id="PF04679">
    <property type="entry name" value="DNA_ligase_A_C"/>
    <property type="match status" value="1"/>
</dbReference>
<keyword evidence="8" id="KW-1185">Reference proteome</keyword>
<dbReference type="Gene3D" id="3.30.470.30">
    <property type="entry name" value="DNA ligase/mRNA capping enzyme"/>
    <property type="match status" value="1"/>
</dbReference>
<dbReference type="HOGENOM" id="CLU_008325_4_0_5"/>
<feature type="region of interest" description="Disordered" evidence="5">
    <location>
        <begin position="316"/>
        <end position="336"/>
    </location>
</feature>
<feature type="domain" description="ATP-dependent DNA ligase family profile" evidence="6">
    <location>
        <begin position="127"/>
        <end position="210"/>
    </location>
</feature>
<comment type="catalytic activity">
    <reaction evidence="4">
        <text>ATP + (deoxyribonucleotide)n-3'-hydroxyl + 5'-phospho-(deoxyribonucleotide)m = (deoxyribonucleotide)n+m + AMP + diphosphate.</text>
        <dbReference type="EC" id="6.5.1.1"/>
    </reaction>
</comment>
<evidence type="ECO:0000259" key="6">
    <source>
        <dbReference type="PROSITE" id="PS50160"/>
    </source>
</evidence>
<comment type="similarity">
    <text evidence="1">Belongs to the ATP-dependent DNA ligase family.</text>
</comment>
<dbReference type="CDD" id="cd07906">
    <property type="entry name" value="Adenylation_DNA_ligase_LigD_LigC"/>
    <property type="match status" value="1"/>
</dbReference>
<dbReference type="PANTHER" id="PTHR45674:SF4">
    <property type="entry name" value="DNA LIGASE 1"/>
    <property type="match status" value="1"/>
</dbReference>
<dbReference type="GO" id="GO:0005524">
    <property type="term" value="F:ATP binding"/>
    <property type="evidence" value="ECO:0007669"/>
    <property type="project" value="InterPro"/>
</dbReference>
<dbReference type="GO" id="GO:0003910">
    <property type="term" value="F:DNA ligase (ATP) activity"/>
    <property type="evidence" value="ECO:0007669"/>
    <property type="project" value="UniProtKB-EC"/>
</dbReference>
<dbReference type="CDD" id="cd07971">
    <property type="entry name" value="OBF_DNA_ligase_LigD"/>
    <property type="match status" value="1"/>
</dbReference>
<dbReference type="Proteomes" id="UP000001868">
    <property type="component" value="Plasmid pHLK1"/>
</dbReference>
<reference evidence="7 8" key="1">
    <citation type="journal article" date="2008" name="BMC Genomics">
        <title>Complete genome of Phenylobacterium zucineum - a novel facultative intracellular bacterium isolated from human erythroleukemia cell line K562.</title>
        <authorList>
            <person name="Luo Y."/>
            <person name="Xu X."/>
            <person name="Ding Z."/>
            <person name="Liu Z."/>
            <person name="Zhang B."/>
            <person name="Yan Z."/>
            <person name="Sun J."/>
            <person name="Hu S."/>
            <person name="Hu X."/>
        </authorList>
    </citation>
    <scope>NUCLEOTIDE SEQUENCE [LARGE SCALE GENOMIC DNA]</scope>
    <source>
        <strain evidence="8">HLK1</strain>
        <plasmid evidence="8">Plasmid pHLK1</plasmid>
    </source>
</reference>
<dbReference type="GO" id="GO:0006310">
    <property type="term" value="P:DNA recombination"/>
    <property type="evidence" value="ECO:0007669"/>
    <property type="project" value="InterPro"/>
</dbReference>
<gene>
    <name evidence="7" type="ordered locus">PHZ_p0043</name>
</gene>
<dbReference type="InterPro" id="IPR050191">
    <property type="entry name" value="ATP-dep_DNA_ligase"/>
</dbReference>
<dbReference type="InterPro" id="IPR012309">
    <property type="entry name" value="DNA_ligase_ATP-dep_C"/>
</dbReference>
<dbReference type="EMBL" id="CP000748">
    <property type="protein sequence ID" value="ACG79986.1"/>
    <property type="molecule type" value="Genomic_DNA"/>
</dbReference>
<sequence length="336" mass="37693">MTVVATARDRPVDGSWTGSGPPIFIPFQHPRLVRAPPSGPDWLHEVKLDGDRFQARVLQGEVRWRSRNGVDRSALLPDLSARLADLPDCILDGELCALDRAERPNFSLLRARLGARQRHAARDPLVFFAFDLLHLNREALLRRPLAARHEALGRLLRRAPLDGPIRSAAAITDPDPLGWARREGFEGVVSKRLDSPYAPGERNDSWRKSKWRPSQEVVIGGWAMTGSRKFRSLLVGVYDDGVLRYVGRVHTGYPRRVMPELLARLRAVRSETCPFEAGDPPRKDPAVQWTRPVLVANIDFAEWTEHGRIRQASFKGLRSGKSPQDVVAEISESPAE</sequence>
<dbReference type="AlphaFoldDB" id="B4RI11"/>
<dbReference type="eggNOG" id="COG1793">
    <property type="taxonomic scope" value="Bacteria"/>
</dbReference>
<dbReference type="SUPFAM" id="SSF50249">
    <property type="entry name" value="Nucleic acid-binding proteins"/>
    <property type="match status" value="1"/>
</dbReference>
<evidence type="ECO:0000313" key="8">
    <source>
        <dbReference type="Proteomes" id="UP000001868"/>
    </source>
</evidence>
<dbReference type="InterPro" id="IPR012310">
    <property type="entry name" value="DNA_ligase_ATP-dep_cent"/>
</dbReference>
<dbReference type="KEGG" id="pzu:PHZ_p0043"/>
<dbReference type="NCBIfam" id="TIGR02779">
    <property type="entry name" value="NHEJ_ligase_lig"/>
    <property type="match status" value="1"/>
</dbReference>
<dbReference type="Gene3D" id="2.40.50.140">
    <property type="entry name" value="Nucleic acid-binding proteins"/>
    <property type="match status" value="1"/>
</dbReference>
<dbReference type="EC" id="6.5.1.1" evidence="2"/>
<name>B4RI11_PHEZH</name>
<dbReference type="PANTHER" id="PTHR45674">
    <property type="entry name" value="DNA LIGASE 1/3 FAMILY MEMBER"/>
    <property type="match status" value="1"/>
</dbReference>
<geneLocation type="plasmid" evidence="8">
    <name>pHLK1</name>
</geneLocation>
<dbReference type="OrthoDB" id="9802472at2"/>
<evidence type="ECO:0000256" key="2">
    <source>
        <dbReference type="ARBA" id="ARBA00012727"/>
    </source>
</evidence>
<dbReference type="SUPFAM" id="SSF56091">
    <property type="entry name" value="DNA ligase/mRNA capping enzyme, catalytic domain"/>
    <property type="match status" value="1"/>
</dbReference>
<proteinExistence type="inferred from homology"/>
<organism evidence="7 8">
    <name type="scientific">Phenylobacterium zucineum (strain HLK1)</name>
    <dbReference type="NCBI Taxonomy" id="450851"/>
    <lineage>
        <taxon>Bacteria</taxon>
        <taxon>Pseudomonadati</taxon>
        <taxon>Pseudomonadota</taxon>
        <taxon>Alphaproteobacteria</taxon>
        <taxon>Caulobacterales</taxon>
        <taxon>Caulobacteraceae</taxon>
        <taxon>Phenylobacterium</taxon>
    </lineage>
</organism>